<evidence type="ECO:0000313" key="3">
    <source>
        <dbReference type="EMBL" id="QDU92366.1"/>
    </source>
</evidence>
<evidence type="ECO:0000313" key="4">
    <source>
        <dbReference type="Proteomes" id="UP000317648"/>
    </source>
</evidence>
<evidence type="ECO:0000256" key="1">
    <source>
        <dbReference type="ARBA" id="ARBA00006217"/>
    </source>
</evidence>
<feature type="binding site" evidence="2">
    <location>
        <position position="93"/>
    </location>
    <ligand>
        <name>Zn(2+)</name>
        <dbReference type="ChEBI" id="CHEBI:29105"/>
    </ligand>
</feature>
<dbReference type="AlphaFoldDB" id="A0A518DKJ8"/>
<dbReference type="SMART" id="SM00947">
    <property type="entry name" value="Pro_CA"/>
    <property type="match status" value="1"/>
</dbReference>
<gene>
    <name evidence="3" type="ORF">Pla8534_01120</name>
</gene>
<accession>A0A518DKJ8</accession>
<evidence type="ECO:0000256" key="2">
    <source>
        <dbReference type="PIRSR" id="PIRSR601765-1"/>
    </source>
</evidence>
<dbReference type="InterPro" id="IPR001765">
    <property type="entry name" value="Carbonic_anhydrase"/>
</dbReference>
<dbReference type="InterPro" id="IPR036874">
    <property type="entry name" value="Carbonic_anhydrase_sf"/>
</dbReference>
<protein>
    <submittedName>
        <fullName evidence="3">Carbonic anhydrase</fullName>
    </submittedName>
</protein>
<dbReference type="Pfam" id="PF00484">
    <property type="entry name" value="Pro_CA"/>
    <property type="match status" value="1"/>
</dbReference>
<dbReference type="EMBL" id="CP036433">
    <property type="protein sequence ID" value="QDU92366.1"/>
    <property type="molecule type" value="Genomic_DNA"/>
</dbReference>
<keyword evidence="4" id="KW-1185">Reference proteome</keyword>
<organism evidence="3 4">
    <name type="scientific">Lignipirellula cremea</name>
    <dbReference type="NCBI Taxonomy" id="2528010"/>
    <lineage>
        <taxon>Bacteria</taxon>
        <taxon>Pseudomonadati</taxon>
        <taxon>Planctomycetota</taxon>
        <taxon>Planctomycetia</taxon>
        <taxon>Pirellulales</taxon>
        <taxon>Pirellulaceae</taxon>
        <taxon>Lignipirellula</taxon>
    </lineage>
</organism>
<dbReference type="SUPFAM" id="SSF53056">
    <property type="entry name" value="beta-carbonic anhydrase, cab"/>
    <property type="match status" value="1"/>
</dbReference>
<reference evidence="3 4" key="1">
    <citation type="submission" date="2019-02" db="EMBL/GenBank/DDBJ databases">
        <title>Deep-cultivation of Planctomycetes and their phenomic and genomic characterization uncovers novel biology.</title>
        <authorList>
            <person name="Wiegand S."/>
            <person name="Jogler M."/>
            <person name="Boedeker C."/>
            <person name="Pinto D."/>
            <person name="Vollmers J."/>
            <person name="Rivas-Marin E."/>
            <person name="Kohn T."/>
            <person name="Peeters S.H."/>
            <person name="Heuer A."/>
            <person name="Rast P."/>
            <person name="Oberbeckmann S."/>
            <person name="Bunk B."/>
            <person name="Jeske O."/>
            <person name="Meyerdierks A."/>
            <person name="Storesund J.E."/>
            <person name="Kallscheuer N."/>
            <person name="Luecker S."/>
            <person name="Lage O.M."/>
            <person name="Pohl T."/>
            <person name="Merkel B.J."/>
            <person name="Hornburger P."/>
            <person name="Mueller R.-W."/>
            <person name="Bruemmer F."/>
            <person name="Labrenz M."/>
            <person name="Spormann A.M."/>
            <person name="Op den Camp H."/>
            <person name="Overmann J."/>
            <person name="Amann R."/>
            <person name="Jetten M.S.M."/>
            <person name="Mascher T."/>
            <person name="Medema M.H."/>
            <person name="Devos D.P."/>
            <person name="Kaster A.-K."/>
            <person name="Ovreas L."/>
            <person name="Rohde M."/>
            <person name="Galperin M.Y."/>
            <person name="Jogler C."/>
        </authorList>
    </citation>
    <scope>NUCLEOTIDE SEQUENCE [LARGE SCALE GENOMIC DNA]</scope>
    <source>
        <strain evidence="3 4">Pla85_3_4</strain>
    </source>
</reference>
<sequence>MFAVMQNTGLRPLEQVQEQASSIASRGSRPASLWWTCADDVWDSALESITPERSAIRLSTPRLKGPEAIVQVQEALDYSVQDIGVQHLVLCGHSRCSGLHSAPKTASNSDAHVNPLVRGVMRREKENRDAQSALLQNLRLIADCSTVANAVAAGTLTLHAIFYLAESGVFLRFDEVGSKFVSFD</sequence>
<feature type="binding site" evidence="2">
    <location>
        <position position="96"/>
    </location>
    <ligand>
        <name>Zn(2+)</name>
        <dbReference type="ChEBI" id="CHEBI:29105"/>
    </ligand>
</feature>
<dbReference type="Proteomes" id="UP000317648">
    <property type="component" value="Chromosome"/>
</dbReference>
<name>A0A518DKJ8_9BACT</name>
<proteinExistence type="inferred from homology"/>
<keyword evidence="2" id="KW-0479">Metal-binding</keyword>
<comment type="cofactor">
    <cofactor evidence="2">
        <name>Zn(2+)</name>
        <dbReference type="ChEBI" id="CHEBI:29105"/>
    </cofactor>
    <text evidence="2">Binds 1 zinc ion per subunit.</text>
</comment>
<dbReference type="Gene3D" id="3.40.1050.10">
    <property type="entry name" value="Carbonic anhydrase"/>
    <property type="match status" value="1"/>
</dbReference>
<dbReference type="GO" id="GO:0004089">
    <property type="term" value="F:carbonate dehydratase activity"/>
    <property type="evidence" value="ECO:0007669"/>
    <property type="project" value="InterPro"/>
</dbReference>
<dbReference type="KEGG" id="lcre:Pla8534_01120"/>
<dbReference type="GO" id="GO:0008270">
    <property type="term" value="F:zinc ion binding"/>
    <property type="evidence" value="ECO:0007669"/>
    <property type="project" value="InterPro"/>
</dbReference>
<keyword evidence="2" id="KW-0862">Zinc</keyword>
<comment type="similarity">
    <text evidence="1">Belongs to the beta-class carbonic anhydrase family.</text>
</comment>